<feature type="transmembrane region" description="Helical" evidence="6">
    <location>
        <begin position="468"/>
        <end position="489"/>
    </location>
</feature>
<evidence type="ECO:0000256" key="5">
    <source>
        <dbReference type="ARBA" id="ARBA00023136"/>
    </source>
</evidence>
<dbReference type="InterPro" id="IPR018629">
    <property type="entry name" value="XK-rel"/>
</dbReference>
<reference evidence="7 8" key="1">
    <citation type="journal article" date="2013" name="Curr. Biol.">
        <title>The Genome of the Foraminiferan Reticulomyxa filosa.</title>
        <authorList>
            <person name="Glockner G."/>
            <person name="Hulsmann N."/>
            <person name="Schleicher M."/>
            <person name="Noegel A.A."/>
            <person name="Eichinger L."/>
            <person name="Gallinger C."/>
            <person name="Pawlowski J."/>
            <person name="Sierra R."/>
            <person name="Euteneuer U."/>
            <person name="Pillet L."/>
            <person name="Moustafa A."/>
            <person name="Platzer M."/>
            <person name="Groth M."/>
            <person name="Szafranski K."/>
            <person name="Schliwa M."/>
        </authorList>
    </citation>
    <scope>NUCLEOTIDE SEQUENCE [LARGE SCALE GENOMIC DNA]</scope>
</reference>
<dbReference type="AlphaFoldDB" id="X6P0Z4"/>
<feature type="transmembrane region" description="Helical" evidence="6">
    <location>
        <begin position="196"/>
        <end position="219"/>
    </location>
</feature>
<feature type="transmembrane region" description="Helical" evidence="6">
    <location>
        <begin position="271"/>
        <end position="291"/>
    </location>
</feature>
<sequence length="821" mass="94838">MYVMFQDLILYFSKLLYFIMIKKFLVFFSSWVVAFLYILAYLLVIVYIFWKSRTFKTDGIVVLPSVNENKDDEVTVVTGNKRSVTNQRISNANNIDDEVNLQGRRSSGTVDLTKLHNITHTSTWQGAPSSLWHSLIAFVHSCDTGLHLGKWTSIATILTNLVNLKKKGINFKKKKKKGLIASLIEESKEWNLAQQYLLAALCIWIFYRVSSFVMIWVYLPRYSYTKTVSGNRALLSNAIALSGPTVNLSGITSAHAMHYKSDHACWSYLNYCWLQLLFDAGYLLELAPWLFNWDYTRILVPEFAWFCKVRSLTESFPFSLLVVTFLMYRENTQLFRSDLHVLAALSLCVSLLAIILTLLLYDETALTLDSGESYWKIRSCNLLYRLFQVVSRVLILAFFIALFPWWALFLIILIPLVANFRPFKLGRTDNEVYNFIYQSLLAFPDYSSPFGRISLRENFLTRLGPFHFAILSILGSPLMFIRFFVECFANKFLQMNRMIGWDISINVSHIYLFIYIQIYIYIYIYIYLFTLYVVNDNVSLYVCHEYASFVISTYTVSRFVESIFELIFIGVELYGTGRLHKASVDVRSNFAITSYWIALLSTFLFLITFVPIRYEFVKDNTADETRALAASQAGKAAFVQTNEEYNTDKSGGPRRSSHRTSDVLTKILPVGLDAHTCRQRLLQRQFWRAIHRNNYKELNWLLRSRQHINLFEPNDQEQIGIIVLGLRYDWACVRLMVKNGGGLRHLCRYAAFHGDIEILKFVHYQLHVDVTTLHDEFDELLLFSAVEGSQSSIVRFLADLNADLAAKNGQGDSALLLAAQK</sequence>
<name>X6P0Z4_RETFI</name>
<dbReference type="EMBL" id="ASPP01004728">
    <property type="protein sequence ID" value="ETO31754.1"/>
    <property type="molecule type" value="Genomic_DNA"/>
</dbReference>
<dbReference type="Proteomes" id="UP000023152">
    <property type="component" value="Unassembled WGS sequence"/>
</dbReference>
<comment type="subcellular location">
    <subcellularLocation>
        <location evidence="1">Membrane</location>
        <topology evidence="1">Multi-pass membrane protein</topology>
    </subcellularLocation>
</comment>
<evidence type="ECO:0000313" key="8">
    <source>
        <dbReference type="Proteomes" id="UP000023152"/>
    </source>
</evidence>
<dbReference type="Gene3D" id="1.25.40.20">
    <property type="entry name" value="Ankyrin repeat-containing domain"/>
    <property type="match status" value="1"/>
</dbReference>
<accession>X6P0Z4</accession>
<dbReference type="Pfam" id="PF09815">
    <property type="entry name" value="XK-related"/>
    <property type="match status" value="1"/>
</dbReference>
<proteinExistence type="inferred from homology"/>
<comment type="caution">
    <text evidence="7">The sequence shown here is derived from an EMBL/GenBank/DDBJ whole genome shotgun (WGS) entry which is preliminary data.</text>
</comment>
<keyword evidence="5 6" id="KW-0472">Membrane</keyword>
<keyword evidence="4 6" id="KW-1133">Transmembrane helix</keyword>
<feature type="transmembrane region" description="Helical" evidence="6">
    <location>
        <begin position="239"/>
        <end position="259"/>
    </location>
</feature>
<evidence type="ECO:0000256" key="1">
    <source>
        <dbReference type="ARBA" id="ARBA00004141"/>
    </source>
</evidence>
<feature type="transmembrane region" description="Helical" evidence="6">
    <location>
        <begin position="393"/>
        <end position="420"/>
    </location>
</feature>
<comment type="similarity">
    <text evidence="2">Belongs to the XK family.</text>
</comment>
<feature type="transmembrane region" description="Helical" evidence="6">
    <location>
        <begin position="24"/>
        <end position="50"/>
    </location>
</feature>
<feature type="transmembrane region" description="Helical" evidence="6">
    <location>
        <begin position="339"/>
        <end position="361"/>
    </location>
</feature>
<evidence type="ECO:0000256" key="2">
    <source>
        <dbReference type="ARBA" id="ARBA00008789"/>
    </source>
</evidence>
<evidence type="ECO:0000313" key="7">
    <source>
        <dbReference type="EMBL" id="ETO31754.1"/>
    </source>
</evidence>
<protein>
    <submittedName>
        <fullName evidence="7">Uncharacterized protein</fullName>
    </submittedName>
</protein>
<keyword evidence="3 6" id="KW-0812">Transmembrane</keyword>
<keyword evidence="8" id="KW-1185">Reference proteome</keyword>
<feature type="transmembrane region" description="Helical" evidence="6">
    <location>
        <begin position="590"/>
        <end position="612"/>
    </location>
</feature>
<feature type="transmembrane region" description="Helical" evidence="6">
    <location>
        <begin position="510"/>
        <end position="534"/>
    </location>
</feature>
<dbReference type="InterPro" id="IPR036770">
    <property type="entry name" value="Ankyrin_rpt-contain_sf"/>
</dbReference>
<evidence type="ECO:0000256" key="3">
    <source>
        <dbReference type="ARBA" id="ARBA00022692"/>
    </source>
</evidence>
<gene>
    <name evidence="7" type="ORF">RFI_05366</name>
</gene>
<organism evidence="7 8">
    <name type="scientific">Reticulomyxa filosa</name>
    <dbReference type="NCBI Taxonomy" id="46433"/>
    <lineage>
        <taxon>Eukaryota</taxon>
        <taxon>Sar</taxon>
        <taxon>Rhizaria</taxon>
        <taxon>Retaria</taxon>
        <taxon>Foraminifera</taxon>
        <taxon>Monothalamids</taxon>
        <taxon>Reticulomyxidae</taxon>
        <taxon>Reticulomyxa</taxon>
    </lineage>
</organism>
<evidence type="ECO:0000256" key="6">
    <source>
        <dbReference type="SAM" id="Phobius"/>
    </source>
</evidence>
<evidence type="ECO:0000256" key="4">
    <source>
        <dbReference type="ARBA" id="ARBA00022989"/>
    </source>
</evidence>
<feature type="non-terminal residue" evidence="7">
    <location>
        <position position="821"/>
    </location>
</feature>
<dbReference type="SUPFAM" id="SSF48403">
    <property type="entry name" value="Ankyrin repeat"/>
    <property type="match status" value="1"/>
</dbReference>
<feature type="transmembrane region" description="Helical" evidence="6">
    <location>
        <begin position="546"/>
        <end position="569"/>
    </location>
</feature>